<comment type="caution">
    <text evidence="1">The sequence shown here is derived from an EMBL/GenBank/DDBJ whole genome shotgun (WGS) entry which is preliminary data.</text>
</comment>
<evidence type="ECO:0000313" key="1">
    <source>
        <dbReference type="EMBL" id="KZS41707.1"/>
    </source>
</evidence>
<protein>
    <submittedName>
        <fullName evidence="1">Uncharacterized protein</fullName>
    </submittedName>
</protein>
<organism evidence="1 2">
    <name type="scientific">Aquimarina aggregata</name>
    <dbReference type="NCBI Taxonomy" id="1642818"/>
    <lineage>
        <taxon>Bacteria</taxon>
        <taxon>Pseudomonadati</taxon>
        <taxon>Bacteroidota</taxon>
        <taxon>Flavobacteriia</taxon>
        <taxon>Flavobacteriales</taxon>
        <taxon>Flavobacteriaceae</taxon>
        <taxon>Aquimarina</taxon>
    </lineage>
</organism>
<evidence type="ECO:0000313" key="2">
    <source>
        <dbReference type="Proteomes" id="UP000076715"/>
    </source>
</evidence>
<name>A0A163BSQ2_9FLAO</name>
<proteinExistence type="predicted"/>
<dbReference type="AlphaFoldDB" id="A0A163BSQ2"/>
<dbReference type="Proteomes" id="UP000076715">
    <property type="component" value="Unassembled WGS sequence"/>
</dbReference>
<reference evidence="1 2" key="1">
    <citation type="submission" date="2016-01" db="EMBL/GenBank/DDBJ databases">
        <title>The draft genome sequence of Aquimarina sp. RZW4-3-2.</title>
        <authorList>
            <person name="Wang Y."/>
        </authorList>
    </citation>
    <scope>NUCLEOTIDE SEQUENCE [LARGE SCALE GENOMIC DNA]</scope>
    <source>
        <strain evidence="1 2">RZW4-3-2</strain>
    </source>
</reference>
<keyword evidence="2" id="KW-1185">Reference proteome</keyword>
<sequence length="62" mass="7156">MNEYVLLTEDQSYFVEYLIGELVLSSSISEAMKFDDENLALRFKQMLHNSCKLITSVNTYIG</sequence>
<gene>
    <name evidence="1" type="ORF">AWE51_20125</name>
</gene>
<dbReference type="RefSeq" id="WP_066311275.1">
    <property type="nucleotide sequence ID" value="NZ_CANLSS010000006.1"/>
</dbReference>
<accession>A0A163BSQ2</accession>
<dbReference type="OrthoDB" id="1179309at2"/>
<dbReference type="EMBL" id="LQRT01000003">
    <property type="protein sequence ID" value="KZS41707.1"/>
    <property type="molecule type" value="Genomic_DNA"/>
</dbReference>